<dbReference type="GO" id="GO:0006508">
    <property type="term" value="P:proteolysis"/>
    <property type="evidence" value="ECO:0007669"/>
    <property type="project" value="InterPro"/>
</dbReference>
<accession>A0A7H2BHE3</accession>
<organism evidence="4 5">
    <name type="scientific">Rothia amarae</name>
    <dbReference type="NCBI Taxonomy" id="169480"/>
    <lineage>
        <taxon>Bacteria</taxon>
        <taxon>Bacillati</taxon>
        <taxon>Actinomycetota</taxon>
        <taxon>Actinomycetes</taxon>
        <taxon>Micrococcales</taxon>
        <taxon>Micrococcaceae</taxon>
        <taxon>Rothia</taxon>
    </lineage>
</organism>
<dbReference type="InterPro" id="IPR051601">
    <property type="entry name" value="Serine_prot/Carboxylest_S33"/>
</dbReference>
<dbReference type="SUPFAM" id="SSF53474">
    <property type="entry name" value="alpha/beta-Hydrolases"/>
    <property type="match status" value="1"/>
</dbReference>
<dbReference type="Gene3D" id="3.40.50.1820">
    <property type="entry name" value="alpha/beta hydrolase"/>
    <property type="match status" value="1"/>
</dbReference>
<dbReference type="AlphaFoldDB" id="A0A7H2BHE3"/>
<dbReference type="KEGG" id="rama:IDM48_06575"/>
<dbReference type="GO" id="GO:0004177">
    <property type="term" value="F:aminopeptidase activity"/>
    <property type="evidence" value="ECO:0007669"/>
    <property type="project" value="UniProtKB-EC"/>
</dbReference>
<evidence type="ECO:0000259" key="3">
    <source>
        <dbReference type="Pfam" id="PF00561"/>
    </source>
</evidence>
<feature type="domain" description="AB hydrolase-1" evidence="3">
    <location>
        <begin position="83"/>
        <end position="196"/>
    </location>
</feature>
<dbReference type="PANTHER" id="PTHR43248">
    <property type="entry name" value="2-SUCCINYL-6-HYDROXY-2,4-CYCLOHEXADIENE-1-CARBOXYLATE SYNTHASE"/>
    <property type="match status" value="1"/>
</dbReference>
<evidence type="ECO:0000256" key="1">
    <source>
        <dbReference type="ARBA" id="ARBA00010088"/>
    </source>
</evidence>
<dbReference type="InterPro" id="IPR029058">
    <property type="entry name" value="AB_hydrolase_fold"/>
</dbReference>
<evidence type="ECO:0000313" key="4">
    <source>
        <dbReference type="EMBL" id="QNV39089.1"/>
    </source>
</evidence>
<keyword evidence="2 4" id="KW-0378">Hydrolase</keyword>
<dbReference type="Pfam" id="PF00561">
    <property type="entry name" value="Abhydrolase_1"/>
    <property type="match status" value="1"/>
</dbReference>
<gene>
    <name evidence="4" type="ORF">IDM48_06575</name>
</gene>
<dbReference type="RefSeq" id="WP_190616601.1">
    <property type="nucleotide sequence ID" value="NZ_CP061538.1"/>
</dbReference>
<proteinExistence type="inferred from homology"/>
<dbReference type="PRINTS" id="PR00793">
    <property type="entry name" value="PROAMNOPTASE"/>
</dbReference>
<sequence length="469" mass="52105">MVLALSPQLPVPSHQVGATVAVGDFALTDHYFSVPVTHGLVYSLGREAAENHPLAQRTLTVFAREVVNTSSELTISPENRPFMVYLQGGPGGKSPRPTIDSGWVHELSKTHRIVLLDQRGTGLSTPLSAPSILAQGSVREQEQYLELFRADSIIADAEVIRSYLLAERKDQRWSTMGQSFGGFLTLSYLSFAPESLRDSRMTAGLAPIRAHIDDVYRHTLERVKERNEEFYGWYPQDRVLAARIAEFIREKKPTLPTGETLTDHRFQMLGAYLGGNARVRELHYILETAFAESNNYLSAQFLSSVSEIVSFASAPLYGLLHESIYADGSAQGASPSPAPTNWSAARMANARDDFSPEAETLLFTGEHIFPWYFEEDPALAPLHDVAHALAEKDDWGKLYDHEQFAQNTVPLVAAVYRPDIYVDYEHSMKTAQAVANTRVWSSDTHHHDGLSADGTAILTHLKNLLADNR</sequence>
<comment type="similarity">
    <text evidence="1">Belongs to the peptidase S33 family.</text>
</comment>
<name>A0A7H2BHE3_9MICC</name>
<evidence type="ECO:0000313" key="5">
    <source>
        <dbReference type="Proteomes" id="UP000516421"/>
    </source>
</evidence>
<dbReference type="EMBL" id="CP061538">
    <property type="protein sequence ID" value="QNV39089.1"/>
    <property type="molecule type" value="Genomic_DNA"/>
</dbReference>
<dbReference type="PANTHER" id="PTHR43248:SF2">
    <property type="entry name" value="PROLYL AMINOPEPTIDASE"/>
    <property type="match status" value="1"/>
</dbReference>
<evidence type="ECO:0000256" key="2">
    <source>
        <dbReference type="ARBA" id="ARBA00022801"/>
    </source>
</evidence>
<dbReference type="InterPro" id="IPR000073">
    <property type="entry name" value="AB_hydrolase_1"/>
</dbReference>
<reference evidence="4 5" key="1">
    <citation type="submission" date="2020-09" db="EMBL/GenBank/DDBJ databases">
        <title>Investigation of environmental microbe.</title>
        <authorList>
            <person name="Ou Y."/>
            <person name="Kang Q."/>
        </authorList>
    </citation>
    <scope>NUCLEOTIDE SEQUENCE [LARGE SCALE GENOMIC DNA]</scope>
    <source>
        <strain evidence="4 5">KJZ-9</strain>
    </source>
</reference>
<protein>
    <submittedName>
        <fullName evidence="4">Alpha/beta fold hydrolase</fullName>
    </submittedName>
</protein>
<keyword evidence="5" id="KW-1185">Reference proteome</keyword>
<dbReference type="Proteomes" id="UP000516421">
    <property type="component" value="Chromosome"/>
</dbReference>
<dbReference type="InterPro" id="IPR002410">
    <property type="entry name" value="Peptidase_S33"/>
</dbReference>